<dbReference type="Pfam" id="PF01920">
    <property type="entry name" value="Prefoldin_2"/>
    <property type="match status" value="1"/>
</dbReference>
<keyword evidence="2" id="KW-0143">Chaperone</keyword>
<dbReference type="PANTHER" id="PTHR21431:SF0">
    <property type="entry name" value="PREFOLDIN SUBUNIT 6"/>
    <property type="match status" value="1"/>
</dbReference>
<dbReference type="InterPro" id="IPR002777">
    <property type="entry name" value="PFD_beta-like"/>
</dbReference>
<dbReference type="GO" id="GO:0009409">
    <property type="term" value="P:response to cold"/>
    <property type="evidence" value="ECO:0007669"/>
    <property type="project" value="UniProtKB-ARBA"/>
</dbReference>
<dbReference type="CDD" id="cd23161">
    <property type="entry name" value="Prefoldin_6"/>
    <property type="match status" value="1"/>
</dbReference>
<keyword evidence="4" id="KW-1185">Reference proteome</keyword>
<dbReference type="STRING" id="145388.A0A0D2JCG3"/>
<dbReference type="GO" id="GO:0051131">
    <property type="term" value="P:chaperone-mediated protein complex assembly"/>
    <property type="evidence" value="ECO:0007669"/>
    <property type="project" value="TreeGrafter"/>
</dbReference>
<dbReference type="EMBL" id="KK102598">
    <property type="protein sequence ID" value="KIY97372.1"/>
    <property type="molecule type" value="Genomic_DNA"/>
</dbReference>
<dbReference type="GO" id="GO:0005737">
    <property type="term" value="C:cytoplasm"/>
    <property type="evidence" value="ECO:0007669"/>
    <property type="project" value="TreeGrafter"/>
</dbReference>
<dbReference type="AlphaFoldDB" id="A0A0D2JCG3"/>
<dbReference type="GO" id="GO:0051087">
    <property type="term" value="F:protein-folding chaperone binding"/>
    <property type="evidence" value="ECO:0007669"/>
    <property type="project" value="TreeGrafter"/>
</dbReference>
<dbReference type="Gene3D" id="1.10.287.370">
    <property type="match status" value="2"/>
</dbReference>
<name>A0A0D2JCG3_9CHLO</name>
<dbReference type="GO" id="GO:0051082">
    <property type="term" value="F:unfolded protein binding"/>
    <property type="evidence" value="ECO:0007669"/>
    <property type="project" value="InterPro"/>
</dbReference>
<comment type="similarity">
    <text evidence="1">Belongs to the prefoldin subunit beta family.</text>
</comment>
<accession>A0A0D2JCG3</accession>
<dbReference type="GO" id="GO:0016272">
    <property type="term" value="C:prefoldin complex"/>
    <property type="evidence" value="ECO:0007669"/>
    <property type="project" value="InterPro"/>
</dbReference>
<dbReference type="PANTHER" id="PTHR21431">
    <property type="entry name" value="PREFOLDIN SUBUNIT 6"/>
    <property type="match status" value="1"/>
</dbReference>
<organism evidence="3 4">
    <name type="scientific">Monoraphidium neglectum</name>
    <dbReference type="NCBI Taxonomy" id="145388"/>
    <lineage>
        <taxon>Eukaryota</taxon>
        <taxon>Viridiplantae</taxon>
        <taxon>Chlorophyta</taxon>
        <taxon>core chlorophytes</taxon>
        <taxon>Chlorophyceae</taxon>
        <taxon>CS clade</taxon>
        <taxon>Sphaeropleales</taxon>
        <taxon>Selenastraceae</taxon>
        <taxon>Monoraphidium</taxon>
    </lineage>
</organism>
<proteinExistence type="inferred from homology"/>
<dbReference type="Proteomes" id="UP000054498">
    <property type="component" value="Unassembled WGS sequence"/>
</dbReference>
<evidence type="ECO:0000256" key="1">
    <source>
        <dbReference type="ARBA" id="ARBA00008045"/>
    </source>
</evidence>
<dbReference type="GeneID" id="25727770"/>
<dbReference type="KEGG" id="mng:MNEG_10592"/>
<sequence>MTELQRQLEREVEAFREVQRDMQKTMQAKAQLLSQSNENEMVIEELGRLDEDSNVFKLIGPALIKQARPIRRDPSQCSAPLPDNAAPGRAAACHAAVQATALNVNADLTEARANVNKRLEYIRGEMARVDAQIKSLQDKGSARQQEIMKLQKRVAGAAGGS</sequence>
<dbReference type="SUPFAM" id="SSF46579">
    <property type="entry name" value="Prefoldin"/>
    <property type="match status" value="2"/>
</dbReference>
<dbReference type="InterPro" id="IPR009053">
    <property type="entry name" value="Prefoldin"/>
</dbReference>
<dbReference type="OrthoDB" id="248120at2759"/>
<evidence type="ECO:0000313" key="3">
    <source>
        <dbReference type="EMBL" id="KIY97372.1"/>
    </source>
</evidence>
<dbReference type="GO" id="GO:0006457">
    <property type="term" value="P:protein folding"/>
    <property type="evidence" value="ECO:0007669"/>
    <property type="project" value="InterPro"/>
</dbReference>
<protein>
    <submittedName>
        <fullName evidence="3">Prefoldin beta subunit</fullName>
    </submittedName>
</protein>
<evidence type="ECO:0000313" key="4">
    <source>
        <dbReference type="Proteomes" id="UP000054498"/>
    </source>
</evidence>
<reference evidence="3 4" key="1">
    <citation type="journal article" date="2013" name="BMC Genomics">
        <title>Reconstruction of the lipid metabolism for the microalga Monoraphidium neglectum from its genome sequence reveals characteristics suitable for biofuel production.</title>
        <authorList>
            <person name="Bogen C."/>
            <person name="Al-Dilaimi A."/>
            <person name="Albersmeier A."/>
            <person name="Wichmann J."/>
            <person name="Grundmann M."/>
            <person name="Rupp O."/>
            <person name="Lauersen K.J."/>
            <person name="Blifernez-Klassen O."/>
            <person name="Kalinowski J."/>
            <person name="Goesmann A."/>
            <person name="Mussgnug J.H."/>
            <person name="Kruse O."/>
        </authorList>
    </citation>
    <scope>NUCLEOTIDE SEQUENCE [LARGE SCALE GENOMIC DNA]</scope>
    <source>
        <strain evidence="3 4">SAG 48.87</strain>
    </source>
</reference>
<gene>
    <name evidence="3" type="ORF">MNEG_10592</name>
</gene>
<evidence type="ECO:0000256" key="2">
    <source>
        <dbReference type="ARBA" id="ARBA00023186"/>
    </source>
</evidence>
<dbReference type="RefSeq" id="XP_013896392.1">
    <property type="nucleotide sequence ID" value="XM_014040938.1"/>
</dbReference>